<evidence type="ECO:0000313" key="11">
    <source>
        <dbReference type="Proteomes" id="UP001596506"/>
    </source>
</evidence>
<feature type="binding site" evidence="7">
    <location>
        <position position="83"/>
    </location>
    <ligand>
        <name>glycerol</name>
        <dbReference type="ChEBI" id="CHEBI:17754"/>
    </ligand>
</feature>
<dbReference type="InterPro" id="IPR005999">
    <property type="entry name" value="Glycerol_kin"/>
</dbReference>
<evidence type="ECO:0000256" key="1">
    <source>
        <dbReference type="ARBA" id="ARBA00009156"/>
    </source>
</evidence>
<name>A0ABW2IVX9_9GAMM</name>
<feature type="binding site" evidence="7">
    <location>
        <position position="12"/>
    </location>
    <ligand>
        <name>ADP</name>
        <dbReference type="ChEBI" id="CHEBI:456216"/>
    </ligand>
</feature>
<keyword evidence="11" id="KW-1185">Reference proteome</keyword>
<accession>A0ABW2IVX9</accession>
<dbReference type="InterPro" id="IPR043129">
    <property type="entry name" value="ATPase_NBD"/>
</dbReference>
<dbReference type="NCBIfam" id="NF000756">
    <property type="entry name" value="PRK00047.1"/>
    <property type="match status" value="1"/>
</dbReference>
<dbReference type="PANTHER" id="PTHR10196:SF78">
    <property type="entry name" value="GLYCEROL KINASE"/>
    <property type="match status" value="1"/>
</dbReference>
<protein>
    <recommendedName>
        <fullName evidence="7">Glycerol kinase</fullName>
        <ecNumber evidence="7">2.7.1.30</ecNumber>
    </recommendedName>
    <alternativeName>
        <fullName evidence="7">ATP:glycerol 3-phosphotransferase</fullName>
    </alternativeName>
    <alternativeName>
        <fullName evidence="7">Glycerokinase</fullName>
        <shortName evidence="7">GK</shortName>
    </alternativeName>
</protein>
<feature type="binding site" evidence="7">
    <location>
        <position position="312"/>
    </location>
    <ligand>
        <name>ATP</name>
        <dbReference type="ChEBI" id="CHEBI:30616"/>
    </ligand>
</feature>
<evidence type="ECO:0000256" key="5">
    <source>
        <dbReference type="ARBA" id="ARBA00022798"/>
    </source>
</evidence>
<feature type="binding site" evidence="7">
    <location>
        <position position="82"/>
    </location>
    <ligand>
        <name>glycerol</name>
        <dbReference type="ChEBI" id="CHEBI:17754"/>
    </ligand>
</feature>
<dbReference type="GO" id="GO:0004370">
    <property type="term" value="F:glycerol kinase activity"/>
    <property type="evidence" value="ECO:0007669"/>
    <property type="project" value="UniProtKB-EC"/>
</dbReference>
<dbReference type="Pfam" id="PF02782">
    <property type="entry name" value="FGGY_C"/>
    <property type="match status" value="1"/>
</dbReference>
<dbReference type="EC" id="2.7.1.30" evidence="7"/>
<feature type="domain" description="Carbohydrate kinase FGGY N-terminal" evidence="8">
    <location>
        <begin position="4"/>
        <end position="250"/>
    </location>
</feature>
<dbReference type="Pfam" id="PF00370">
    <property type="entry name" value="FGGY_N"/>
    <property type="match status" value="1"/>
</dbReference>
<feature type="binding site" evidence="7">
    <location>
        <position position="12"/>
    </location>
    <ligand>
        <name>sn-glycerol 3-phosphate</name>
        <dbReference type="ChEBI" id="CHEBI:57597"/>
    </ligand>
</feature>
<feature type="domain" description="Carbohydrate kinase FGGY C-terminal" evidence="9">
    <location>
        <begin position="260"/>
        <end position="446"/>
    </location>
</feature>
<feature type="binding site" evidence="7">
    <location>
        <position position="243"/>
    </location>
    <ligand>
        <name>sn-glycerol 3-phosphate</name>
        <dbReference type="ChEBI" id="CHEBI:57597"/>
    </ligand>
</feature>
<feature type="binding site" evidence="7">
    <location>
        <position position="134"/>
    </location>
    <ligand>
        <name>sn-glycerol 3-phosphate</name>
        <dbReference type="ChEBI" id="CHEBI:57597"/>
    </ligand>
</feature>
<evidence type="ECO:0000259" key="9">
    <source>
        <dbReference type="Pfam" id="PF02782"/>
    </source>
</evidence>
<dbReference type="PIRSF" id="PIRSF000538">
    <property type="entry name" value="GlpK"/>
    <property type="match status" value="1"/>
</dbReference>
<feature type="binding site" evidence="7">
    <location>
        <position position="412"/>
    </location>
    <ligand>
        <name>ADP</name>
        <dbReference type="ChEBI" id="CHEBI:456216"/>
    </ligand>
</feature>
<comment type="catalytic activity">
    <reaction evidence="7">
        <text>glycerol + ATP = sn-glycerol 3-phosphate + ADP + H(+)</text>
        <dbReference type="Rhea" id="RHEA:21644"/>
        <dbReference type="ChEBI" id="CHEBI:15378"/>
        <dbReference type="ChEBI" id="CHEBI:17754"/>
        <dbReference type="ChEBI" id="CHEBI:30616"/>
        <dbReference type="ChEBI" id="CHEBI:57597"/>
        <dbReference type="ChEBI" id="CHEBI:456216"/>
        <dbReference type="EC" id="2.7.1.30"/>
    </reaction>
</comment>
<dbReference type="RefSeq" id="WP_100688484.1">
    <property type="nucleotide sequence ID" value="NZ_JBHTBD010000003.1"/>
</dbReference>
<feature type="binding site" evidence="7">
    <location>
        <position position="83"/>
    </location>
    <ligand>
        <name>sn-glycerol 3-phosphate</name>
        <dbReference type="ChEBI" id="CHEBI:57597"/>
    </ligand>
</feature>
<dbReference type="PANTHER" id="PTHR10196">
    <property type="entry name" value="SUGAR KINASE"/>
    <property type="match status" value="1"/>
</dbReference>
<feature type="binding site" evidence="7">
    <location>
        <position position="13"/>
    </location>
    <ligand>
        <name>ATP</name>
        <dbReference type="ChEBI" id="CHEBI:30616"/>
    </ligand>
</feature>
<evidence type="ECO:0000256" key="2">
    <source>
        <dbReference type="ARBA" id="ARBA00022679"/>
    </source>
</evidence>
<dbReference type="CDD" id="cd07786">
    <property type="entry name" value="FGGY_EcGK_like"/>
    <property type="match status" value="1"/>
</dbReference>
<dbReference type="PROSITE" id="PS00933">
    <property type="entry name" value="FGGY_KINASES_1"/>
    <property type="match status" value="1"/>
</dbReference>
<feature type="binding site" evidence="7">
    <location>
        <position position="308"/>
    </location>
    <ligand>
        <name>ADP</name>
        <dbReference type="ChEBI" id="CHEBI:456216"/>
    </ligand>
</feature>
<feature type="binding site" evidence="7">
    <location>
        <position position="265"/>
    </location>
    <ligand>
        <name>ATP</name>
        <dbReference type="ChEBI" id="CHEBI:30616"/>
    </ligand>
</feature>
<feature type="binding site" evidence="7">
    <location>
        <position position="244"/>
    </location>
    <ligand>
        <name>glycerol</name>
        <dbReference type="ChEBI" id="CHEBI:17754"/>
    </ligand>
</feature>
<feature type="binding site" evidence="7">
    <location>
        <position position="408"/>
    </location>
    <ligand>
        <name>ATP</name>
        <dbReference type="ChEBI" id="CHEBI:30616"/>
    </ligand>
</feature>
<keyword evidence="3 7" id="KW-0547">Nucleotide-binding</keyword>
<feature type="binding site" evidence="7">
    <location>
        <position position="265"/>
    </location>
    <ligand>
        <name>ADP</name>
        <dbReference type="ChEBI" id="CHEBI:456216"/>
    </ligand>
</feature>
<evidence type="ECO:0000256" key="7">
    <source>
        <dbReference type="HAMAP-Rule" id="MF_00186"/>
    </source>
</evidence>
<keyword evidence="4 7" id="KW-0418">Kinase</keyword>
<dbReference type="Gene3D" id="3.30.420.40">
    <property type="match status" value="2"/>
</dbReference>
<comment type="similarity">
    <text evidence="1 7">Belongs to the FGGY kinase family.</text>
</comment>
<dbReference type="InterPro" id="IPR000577">
    <property type="entry name" value="Carb_kinase_FGGY"/>
</dbReference>
<evidence type="ECO:0000256" key="3">
    <source>
        <dbReference type="ARBA" id="ARBA00022741"/>
    </source>
</evidence>
<keyword evidence="5 7" id="KW-0319">Glycerol metabolism</keyword>
<dbReference type="NCBIfam" id="TIGR01311">
    <property type="entry name" value="glycerol_kin"/>
    <property type="match status" value="1"/>
</dbReference>
<feature type="binding site" evidence="7">
    <location>
        <position position="14"/>
    </location>
    <ligand>
        <name>ATP</name>
        <dbReference type="ChEBI" id="CHEBI:30616"/>
    </ligand>
</feature>
<gene>
    <name evidence="7 10" type="primary">glpK</name>
    <name evidence="10" type="ORF">ACFQQA_10345</name>
</gene>
<feature type="binding site" evidence="7">
    <location>
        <position position="243"/>
    </location>
    <ligand>
        <name>glycerol</name>
        <dbReference type="ChEBI" id="CHEBI:17754"/>
    </ligand>
</feature>
<dbReference type="InterPro" id="IPR018484">
    <property type="entry name" value="FGGY_N"/>
</dbReference>
<reference evidence="11" key="1">
    <citation type="journal article" date="2019" name="Int. J. Syst. Evol. Microbiol.">
        <title>The Global Catalogue of Microorganisms (GCM) 10K type strain sequencing project: providing services to taxonomists for standard genome sequencing and annotation.</title>
        <authorList>
            <consortium name="The Broad Institute Genomics Platform"/>
            <consortium name="The Broad Institute Genome Sequencing Center for Infectious Disease"/>
            <person name="Wu L."/>
            <person name="Ma J."/>
        </authorList>
    </citation>
    <scope>NUCLEOTIDE SEQUENCE [LARGE SCALE GENOMIC DNA]</scope>
    <source>
        <strain evidence="11">CCUG 60559</strain>
    </source>
</reference>
<proteinExistence type="inferred from homology"/>
<sequence>MTPYLLAIDQGTTSSRAIVFDQKGASIATDQREFTQHFPSDGRVEHDASEIWESTLAVCRGVLEKAGLDASDLAGIGITNQRETTVIWDRATGKPIHPAIVWQDRRTASLCTKLKTDGHEDTVVERTGLLIDPYFSATKIAWILDHVEGARARAEAGELAFGTVDSWLLWNFTGGRSHFTDASNASRTAVFNIHEQNWDNELLKLFRVPRPLLPDVLDSAADYGEAEARWLGAPVRIAGIAGDQQAALIGQACFKPGMAKSTYGTGCFLMVNTGSKAVRSENRLLTTVAYRLNGQPCYAIEGSIFVAGAAMQWLRDGLKLIGDAAESSAHAQSVGVDNQVYLVPAFTGLGAPHWDPHARGAIMGLTRDTGIGEIVTAGLQSVCYQTKDLVRAIQNDGAVLASVRVDGGMVVNDWLMQFLADILNVTVDRPRITETTALGAAYLAGLQTGVFDSLEQISELWECERQFHTGMPPALRESLYAGWLDAVERVCNN</sequence>
<comment type="pathway">
    <text evidence="7">Polyol metabolism; glycerol degradation via glycerol kinase pathway; sn-glycerol 3-phosphate from glycerol: step 1/1.</text>
</comment>
<organism evidence="10 11">
    <name type="scientific">Marinobacter aromaticivorans</name>
    <dbReference type="NCBI Taxonomy" id="1494078"/>
    <lineage>
        <taxon>Bacteria</taxon>
        <taxon>Pseudomonadati</taxon>
        <taxon>Pseudomonadota</taxon>
        <taxon>Gammaproteobacteria</taxon>
        <taxon>Pseudomonadales</taxon>
        <taxon>Marinobacteraceae</taxon>
        <taxon>Marinobacter</taxon>
    </lineage>
</organism>
<evidence type="ECO:0000256" key="4">
    <source>
        <dbReference type="ARBA" id="ARBA00022777"/>
    </source>
</evidence>
<comment type="function">
    <text evidence="7">Key enzyme in the regulation of glycerol uptake and metabolism. Catalyzes the phosphorylation of glycerol to yield sn-glycerol 3-phosphate.</text>
</comment>
<dbReference type="Proteomes" id="UP001596506">
    <property type="component" value="Unassembled WGS sequence"/>
</dbReference>
<evidence type="ECO:0000313" key="10">
    <source>
        <dbReference type="EMBL" id="MFC7295122.1"/>
    </source>
</evidence>
<comment type="caution">
    <text evidence="10">The sequence shown here is derived from an EMBL/GenBank/DDBJ whole genome shotgun (WGS) entry which is preliminary data.</text>
</comment>
<evidence type="ECO:0000259" key="8">
    <source>
        <dbReference type="Pfam" id="PF00370"/>
    </source>
</evidence>
<dbReference type="HAMAP" id="MF_00186">
    <property type="entry name" value="Glycerol_kin"/>
    <property type="match status" value="1"/>
</dbReference>
<feature type="binding site" evidence="7">
    <location>
        <position position="134"/>
    </location>
    <ligand>
        <name>glycerol</name>
        <dbReference type="ChEBI" id="CHEBI:17754"/>
    </ligand>
</feature>
<dbReference type="InterPro" id="IPR018485">
    <property type="entry name" value="FGGY_C"/>
</dbReference>
<feature type="binding site" evidence="7">
    <location>
        <position position="82"/>
    </location>
    <ligand>
        <name>sn-glycerol 3-phosphate</name>
        <dbReference type="ChEBI" id="CHEBI:57597"/>
    </ligand>
</feature>
<dbReference type="SUPFAM" id="SSF53067">
    <property type="entry name" value="Actin-like ATPase domain"/>
    <property type="match status" value="2"/>
</dbReference>
<dbReference type="EMBL" id="JBHTBD010000003">
    <property type="protein sequence ID" value="MFC7295122.1"/>
    <property type="molecule type" value="Genomic_DNA"/>
</dbReference>
<feature type="binding site" evidence="7">
    <location>
        <position position="12"/>
    </location>
    <ligand>
        <name>ATP</name>
        <dbReference type="ChEBI" id="CHEBI:30616"/>
    </ligand>
</feature>
<feature type="binding site" evidence="7">
    <location>
        <position position="308"/>
    </location>
    <ligand>
        <name>ATP</name>
        <dbReference type="ChEBI" id="CHEBI:30616"/>
    </ligand>
</feature>
<feature type="binding site" evidence="7">
    <location>
        <position position="408"/>
    </location>
    <ligand>
        <name>ADP</name>
        <dbReference type="ChEBI" id="CHEBI:456216"/>
    </ligand>
</feature>
<feature type="binding site" evidence="7">
    <location>
        <position position="16"/>
    </location>
    <ligand>
        <name>ADP</name>
        <dbReference type="ChEBI" id="CHEBI:456216"/>
    </ligand>
</feature>
<evidence type="ECO:0000256" key="6">
    <source>
        <dbReference type="ARBA" id="ARBA00022840"/>
    </source>
</evidence>
<dbReference type="InterPro" id="IPR018483">
    <property type="entry name" value="Carb_kinase_FGGY_CS"/>
</dbReference>
<comment type="activity regulation">
    <text evidence="7">Inhibited by fructose 1,6-bisphosphate (FBP).</text>
</comment>
<keyword evidence="2 7" id="KW-0808">Transferase</keyword>
<keyword evidence="6 7" id="KW-0067">ATP-binding</keyword>